<evidence type="ECO:0000313" key="3">
    <source>
        <dbReference type="Proteomes" id="UP000199690"/>
    </source>
</evidence>
<dbReference type="EMBL" id="FNVB01000008">
    <property type="protein sequence ID" value="SEG90865.1"/>
    <property type="molecule type" value="Genomic_DNA"/>
</dbReference>
<evidence type="ECO:0000313" key="4">
    <source>
        <dbReference type="Proteomes" id="UP000236729"/>
    </source>
</evidence>
<proteinExistence type="predicted"/>
<reference evidence="3 4" key="1">
    <citation type="submission" date="2016-10" db="EMBL/GenBank/DDBJ databases">
        <authorList>
            <person name="Varghese N."/>
            <person name="Submissions S."/>
        </authorList>
    </citation>
    <scope>NUCLEOTIDE SEQUENCE [LARGE SCALE GENOMIC DNA]</scope>
    <source>
        <strain evidence="4">ATCC 20501</strain>
        <strain evidence="2 3">CGMCC 4.3529</strain>
    </source>
</reference>
<name>A0A1H6E1Q6_9PSEU</name>
<dbReference type="AlphaFoldDB" id="A0A1H6E1Q6"/>
<dbReference type="SMR" id="A0A1H6E1Q6"/>
<sequence>MQLATFSTATARGEHPAADTLRQVIRGHDQLAPRSLQSSLGPSEIGEPCPRRLAYRLMGEQRVNTGSDPWPAIVGTAVHAWLAEAFLAANTWLGRIRYLVETRVTIREGLSGSCDLYDVDTARVIDHKVVGETAMREYKRNGPPQQYRAQAHLYGVGLARLGLPVSEVCLAFYPRGGMLAGLHVWAEPFDPAIAAEALARHDRVLEAACALDVDRHPDHYGHIPAATGHRCTWCPWFAPGTPVGATCPGHMAR</sequence>
<dbReference type="Proteomes" id="UP000199690">
    <property type="component" value="Unassembled WGS sequence"/>
</dbReference>
<dbReference type="Gene3D" id="3.90.320.10">
    <property type="match status" value="1"/>
</dbReference>
<dbReference type="InterPro" id="IPR011604">
    <property type="entry name" value="PDDEXK-like_dom_sf"/>
</dbReference>
<protein>
    <recommendedName>
        <fullName evidence="5">PD-(D/E)XK nuclease superfamily protein</fullName>
    </recommendedName>
</protein>
<keyword evidence="3" id="KW-1185">Reference proteome</keyword>
<accession>A0A1H6E1Q6</accession>
<organism evidence="1 4">
    <name type="scientific">Saccharopolyspora kobensis</name>
    <dbReference type="NCBI Taxonomy" id="146035"/>
    <lineage>
        <taxon>Bacteria</taxon>
        <taxon>Bacillati</taxon>
        <taxon>Actinomycetota</taxon>
        <taxon>Actinomycetes</taxon>
        <taxon>Pseudonocardiales</taxon>
        <taxon>Pseudonocardiaceae</taxon>
        <taxon>Saccharopolyspora</taxon>
    </lineage>
</organism>
<dbReference type="Proteomes" id="UP000236729">
    <property type="component" value="Unassembled WGS sequence"/>
</dbReference>
<evidence type="ECO:0000313" key="2">
    <source>
        <dbReference type="EMBL" id="SFD94314.1"/>
    </source>
</evidence>
<accession>A0A1I1WGK1</accession>
<dbReference type="EMBL" id="FOME01000007">
    <property type="protein sequence ID" value="SFD94314.1"/>
    <property type="molecule type" value="Genomic_DNA"/>
</dbReference>
<evidence type="ECO:0008006" key="5">
    <source>
        <dbReference type="Google" id="ProtNLM"/>
    </source>
</evidence>
<evidence type="ECO:0000313" key="1">
    <source>
        <dbReference type="EMBL" id="SEG90865.1"/>
    </source>
</evidence>
<gene>
    <name evidence="1" type="ORF">SAMN02982929_05328</name>
    <name evidence="2" type="ORF">SAMN05216506_107304</name>
</gene>
<reference evidence="1" key="2">
    <citation type="submission" date="2016-10" db="EMBL/GenBank/DDBJ databases">
        <authorList>
            <person name="de Groot N.N."/>
        </authorList>
    </citation>
    <scope>NUCLEOTIDE SEQUENCE [LARGE SCALE GENOMIC DNA]</scope>
    <source>
        <strain evidence="1">ATCC 20501</strain>
    </source>
</reference>